<reference evidence="2" key="1">
    <citation type="submission" date="2021-09" db="EMBL/GenBank/DDBJ databases">
        <authorList>
            <person name="Martin H S."/>
        </authorList>
    </citation>
    <scope>NUCLEOTIDE SEQUENCE</scope>
</reference>
<dbReference type="AlphaFoldDB" id="A0A8J2VTE2"/>
<feature type="domain" description="CHK kinase-like" evidence="1">
    <location>
        <begin position="125"/>
        <end position="310"/>
    </location>
</feature>
<comment type="caution">
    <text evidence="2">The sequence shown here is derived from an EMBL/GenBank/DDBJ whole genome shotgun (WGS) entry which is preliminary data.</text>
</comment>
<dbReference type="InterPro" id="IPR015897">
    <property type="entry name" value="CHK_kinase-like"/>
</dbReference>
<sequence>MTMSKTEQTLNDALNRVAVRLGHEDSQIEVHPAPSTGANYTSVLYNAVLKNPEKGNINLFAKVALVGQKMRAADPFKIFDTEDLFYKKLINIYKQLEVKHNVPEEHRYVTPKFYESSLEYTKEVMVLEDLSVKGFATYDRLQSITWDFAAKSLENLAKFHALSIAFAEDDPEEFRNVVSKLKQGESFDSLKNYIQNVSATALRVVKEENRERLAKFTTEILNKEVFESYFQKHKRTFITHRDYRQSNQMYRVVDGKTDVVAIDYQTVQTGNPVADVMYFIFTGSDKKFREQYFNKSIEHYYEELCKAFKRFGLNPEQVYSREDFDYELKKIKPVGLLSSIFCLLVITADKENVPKVSEELVFDDFAIDPNDLYIERINDIVEDYIKMGII</sequence>
<dbReference type="PANTHER" id="PTHR11012:SF30">
    <property type="entry name" value="PROTEIN KINASE-LIKE DOMAIN-CONTAINING"/>
    <property type="match status" value="1"/>
</dbReference>
<dbReference type="OrthoDB" id="191037at2759"/>
<dbReference type="InterPro" id="IPR011009">
    <property type="entry name" value="Kinase-like_dom_sf"/>
</dbReference>
<proteinExistence type="predicted"/>
<evidence type="ECO:0000313" key="2">
    <source>
        <dbReference type="EMBL" id="CAG9564336.1"/>
    </source>
</evidence>
<dbReference type="InterPro" id="IPR004119">
    <property type="entry name" value="EcKL"/>
</dbReference>
<dbReference type="Pfam" id="PF02958">
    <property type="entry name" value="EcKL"/>
    <property type="match status" value="1"/>
</dbReference>
<keyword evidence="3" id="KW-1185">Reference proteome</keyword>
<dbReference type="Proteomes" id="UP000789524">
    <property type="component" value="Unassembled WGS sequence"/>
</dbReference>
<dbReference type="EMBL" id="CAKASE010000050">
    <property type="protein sequence ID" value="CAG9564336.1"/>
    <property type="molecule type" value="Genomic_DNA"/>
</dbReference>
<name>A0A8J2VTE2_9NEOP</name>
<accession>A0A8J2VTE2</accession>
<evidence type="ECO:0000313" key="3">
    <source>
        <dbReference type="Proteomes" id="UP000789524"/>
    </source>
</evidence>
<dbReference type="PANTHER" id="PTHR11012">
    <property type="entry name" value="PROTEIN KINASE-LIKE DOMAIN-CONTAINING"/>
    <property type="match status" value="1"/>
</dbReference>
<dbReference type="SUPFAM" id="SSF56112">
    <property type="entry name" value="Protein kinase-like (PK-like)"/>
    <property type="match status" value="1"/>
</dbReference>
<gene>
    <name evidence="2" type="ORF">DCHRY22_LOCUS5342</name>
</gene>
<evidence type="ECO:0000259" key="1">
    <source>
        <dbReference type="SMART" id="SM00587"/>
    </source>
</evidence>
<dbReference type="SMART" id="SM00587">
    <property type="entry name" value="CHK"/>
    <property type="match status" value="1"/>
</dbReference>
<dbReference type="Gene3D" id="3.90.1200.10">
    <property type="match status" value="1"/>
</dbReference>
<organism evidence="2 3">
    <name type="scientific">Danaus chrysippus</name>
    <name type="common">African queen</name>
    <dbReference type="NCBI Taxonomy" id="151541"/>
    <lineage>
        <taxon>Eukaryota</taxon>
        <taxon>Metazoa</taxon>
        <taxon>Ecdysozoa</taxon>
        <taxon>Arthropoda</taxon>
        <taxon>Hexapoda</taxon>
        <taxon>Insecta</taxon>
        <taxon>Pterygota</taxon>
        <taxon>Neoptera</taxon>
        <taxon>Endopterygota</taxon>
        <taxon>Lepidoptera</taxon>
        <taxon>Glossata</taxon>
        <taxon>Ditrysia</taxon>
        <taxon>Papilionoidea</taxon>
        <taxon>Nymphalidae</taxon>
        <taxon>Danainae</taxon>
        <taxon>Danaini</taxon>
        <taxon>Danaina</taxon>
        <taxon>Danaus</taxon>
        <taxon>Anosia</taxon>
    </lineage>
</organism>
<protein>
    <submittedName>
        <fullName evidence="2">(African queen) hypothetical protein</fullName>
    </submittedName>
</protein>